<dbReference type="GO" id="GO:0031419">
    <property type="term" value="F:cobalamin binding"/>
    <property type="evidence" value="ECO:0007669"/>
    <property type="project" value="UniProtKB-UniRule"/>
</dbReference>
<dbReference type="UniPathway" id="UPA00560"/>
<comment type="cofactor">
    <cofactor evidence="5">
        <name>adenosylcob(III)alamin</name>
        <dbReference type="ChEBI" id="CHEBI:18408"/>
    </cofactor>
    <text evidence="5">Binds between the large and small subunits.</text>
</comment>
<comment type="subcellular location">
    <subcellularLocation>
        <location evidence="5">Bacterial microcompartment</location>
    </subcellularLocation>
</comment>
<sequence length="279" mass="29190">MSQPTSPAPKALPIDPLQPDPWIGLRRHTPARIALGRSGVSLPTAELLAFGLAHAQARDAVHLALDAEAFCEALQAEGLQTLRSASAAPDRAAYLLRPDLGRRLPEAESARLRAMATSPRLLVVVGDGLSSLAVARQALPLLRALRAMTPPGWPAPGEPDAPVVVTTQARVALADDIGEALGAAQVLMLIGERPGLSSPDSLGAYLTAAPRRGRHDAQRNCISNIRPEGLTVERAAHKIWWHVLQAEALKATGVALKDLSDQVLLPGLPAAPGSPALAG</sequence>
<dbReference type="Pfam" id="PF05985">
    <property type="entry name" value="EutC"/>
    <property type="match status" value="1"/>
</dbReference>
<evidence type="ECO:0000256" key="5">
    <source>
        <dbReference type="HAMAP-Rule" id="MF_00601"/>
    </source>
</evidence>
<dbReference type="GO" id="GO:0008851">
    <property type="term" value="F:ethanolamine ammonia-lyase activity"/>
    <property type="evidence" value="ECO:0007669"/>
    <property type="project" value="UniProtKB-UniRule"/>
</dbReference>
<dbReference type="Proteomes" id="UP000293433">
    <property type="component" value="Unassembled WGS sequence"/>
</dbReference>
<evidence type="ECO:0000313" key="6">
    <source>
        <dbReference type="EMBL" id="RZS46868.1"/>
    </source>
</evidence>
<comment type="pathway">
    <text evidence="5">Amine and polyamine degradation; ethanolamine degradation.</text>
</comment>
<dbReference type="EMBL" id="SGWV01000013">
    <property type="protein sequence ID" value="RZS46868.1"/>
    <property type="molecule type" value="Genomic_DNA"/>
</dbReference>
<dbReference type="Gene3D" id="3.40.50.11240">
    <property type="entry name" value="Ethanolamine ammonia-lyase light chain (EutC)"/>
    <property type="match status" value="1"/>
</dbReference>
<comment type="caution">
    <text evidence="6">The sequence shown here is derived from an EMBL/GenBank/DDBJ whole genome shotgun (WGS) entry which is preliminary data.</text>
</comment>
<comment type="function">
    <text evidence="5">Catalyzes the deamination of various vicinal amino-alcohols to oxo compounds. Allows this organism to utilize ethanolamine as the sole source of nitrogen and carbon in the presence of external vitamin B12.</text>
</comment>
<protein>
    <recommendedName>
        <fullName evidence="5">Ethanolamine ammonia-lyase small subunit</fullName>
        <shortName evidence="5">EAL small subunit</shortName>
        <ecNumber evidence="5">4.3.1.7</ecNumber>
    </recommendedName>
</protein>
<dbReference type="NCBIfam" id="NF003971">
    <property type="entry name" value="PRK05465.1"/>
    <property type="match status" value="1"/>
</dbReference>
<feature type="binding site" evidence="5">
    <location>
        <position position="171"/>
    </location>
    <ligand>
        <name>adenosylcob(III)alamin</name>
        <dbReference type="ChEBI" id="CHEBI:18408"/>
    </ligand>
</feature>
<dbReference type="Gene3D" id="1.10.30.40">
    <property type="entry name" value="Ethanolamine ammonia-lyase light chain (EutC), N-terminal domain"/>
    <property type="match status" value="1"/>
</dbReference>
<keyword evidence="1 5" id="KW-0846">Cobalamin</keyword>
<dbReference type="GO" id="GO:0031471">
    <property type="term" value="C:ethanolamine degradation polyhedral organelle"/>
    <property type="evidence" value="ECO:0007669"/>
    <property type="project" value="UniProtKB-UniRule"/>
</dbReference>
<proteinExistence type="inferred from homology"/>
<dbReference type="GO" id="GO:0006520">
    <property type="term" value="P:amino acid metabolic process"/>
    <property type="evidence" value="ECO:0007669"/>
    <property type="project" value="InterPro"/>
</dbReference>
<gene>
    <name evidence="5" type="primary">eutC</name>
    <name evidence="6" type="ORF">EV685_3900</name>
</gene>
<dbReference type="OrthoDB" id="114248at2"/>
<evidence type="ECO:0000256" key="3">
    <source>
        <dbReference type="ARBA" id="ARBA00023285"/>
    </source>
</evidence>
<comment type="similarity">
    <text evidence="5">Belongs to the EutC family.</text>
</comment>
<dbReference type="InterPro" id="IPR009246">
    <property type="entry name" value="EutC"/>
</dbReference>
<dbReference type="GO" id="GO:0009350">
    <property type="term" value="C:ethanolamine ammonia-lyase complex"/>
    <property type="evidence" value="ECO:0007669"/>
    <property type="project" value="UniProtKB-UniRule"/>
</dbReference>
<reference evidence="6 7" key="1">
    <citation type="submission" date="2019-02" db="EMBL/GenBank/DDBJ databases">
        <title>Genomic Encyclopedia of Type Strains, Phase IV (KMG-IV): sequencing the most valuable type-strain genomes for metagenomic binning, comparative biology and taxonomic classification.</title>
        <authorList>
            <person name="Goeker M."/>
        </authorList>
    </citation>
    <scope>NUCLEOTIDE SEQUENCE [LARGE SCALE GENOMIC DNA]</scope>
    <source>
        <strain evidence="6 7">DSM 10617</strain>
    </source>
</reference>
<dbReference type="HAMAP" id="MF_00601">
    <property type="entry name" value="EutC"/>
    <property type="match status" value="1"/>
</dbReference>
<dbReference type="PIRSF" id="PIRSF018982">
    <property type="entry name" value="EutC"/>
    <property type="match status" value="1"/>
</dbReference>
<feature type="binding site" evidence="5">
    <location>
        <position position="192"/>
    </location>
    <ligand>
        <name>adenosylcob(III)alamin</name>
        <dbReference type="ChEBI" id="CHEBI:18408"/>
    </ligand>
</feature>
<dbReference type="EC" id="4.3.1.7" evidence="5"/>
<evidence type="ECO:0000313" key="7">
    <source>
        <dbReference type="Proteomes" id="UP000293433"/>
    </source>
</evidence>
<evidence type="ECO:0000256" key="1">
    <source>
        <dbReference type="ARBA" id="ARBA00022628"/>
    </source>
</evidence>
<accession>A0A4Q7L8V0</accession>
<evidence type="ECO:0000256" key="2">
    <source>
        <dbReference type="ARBA" id="ARBA00023239"/>
    </source>
</evidence>
<comment type="catalytic activity">
    <reaction evidence="5">
        <text>ethanolamine = acetaldehyde + NH4(+)</text>
        <dbReference type="Rhea" id="RHEA:15313"/>
        <dbReference type="ChEBI" id="CHEBI:15343"/>
        <dbReference type="ChEBI" id="CHEBI:28938"/>
        <dbReference type="ChEBI" id="CHEBI:57603"/>
        <dbReference type="EC" id="4.3.1.7"/>
    </reaction>
</comment>
<comment type="subunit">
    <text evidence="5">The basic unit is a heterodimer which dimerizes to form tetramers. The heterotetramers trimerize; 6 large subunits form a core ring with 6 small subunits projecting outwards.</text>
</comment>
<dbReference type="PANTHER" id="PTHR39330">
    <property type="entry name" value="ETHANOLAMINE AMMONIA-LYASE LIGHT CHAIN"/>
    <property type="match status" value="1"/>
</dbReference>
<feature type="binding site" evidence="5">
    <location>
        <position position="221"/>
    </location>
    <ligand>
        <name>adenosylcob(III)alamin</name>
        <dbReference type="ChEBI" id="CHEBI:18408"/>
    </ligand>
</feature>
<organism evidence="6 7">
    <name type="scientific">Sphaerotilus mobilis</name>
    <dbReference type="NCBI Taxonomy" id="47994"/>
    <lineage>
        <taxon>Bacteria</taxon>
        <taxon>Pseudomonadati</taxon>
        <taxon>Pseudomonadota</taxon>
        <taxon>Betaproteobacteria</taxon>
        <taxon>Burkholderiales</taxon>
        <taxon>Sphaerotilaceae</taxon>
        <taxon>Sphaerotilus</taxon>
    </lineage>
</organism>
<dbReference type="RefSeq" id="WP_130483713.1">
    <property type="nucleotide sequence ID" value="NZ_SGWV01000013.1"/>
</dbReference>
<dbReference type="GO" id="GO:0046336">
    <property type="term" value="P:ethanolamine catabolic process"/>
    <property type="evidence" value="ECO:0007669"/>
    <property type="project" value="UniProtKB-UniRule"/>
</dbReference>
<name>A0A4Q7L8V0_9BURK</name>
<dbReference type="AlphaFoldDB" id="A0A4Q7L8V0"/>
<keyword evidence="2 5" id="KW-0456">Lyase</keyword>
<keyword evidence="3 5" id="KW-0170">Cobalt</keyword>
<keyword evidence="7" id="KW-1185">Reference proteome</keyword>
<keyword evidence="4 5" id="KW-1283">Bacterial microcompartment</keyword>
<evidence type="ECO:0000256" key="4">
    <source>
        <dbReference type="ARBA" id="ARBA00024446"/>
    </source>
</evidence>
<dbReference type="InterPro" id="IPR042251">
    <property type="entry name" value="EutC_C"/>
</dbReference>
<dbReference type="PANTHER" id="PTHR39330:SF1">
    <property type="entry name" value="ETHANOLAMINE AMMONIA-LYASE SMALL SUBUNIT"/>
    <property type="match status" value="1"/>
</dbReference>
<dbReference type="InterPro" id="IPR042255">
    <property type="entry name" value="EutC_N"/>
</dbReference>